<dbReference type="InterPro" id="IPR019278">
    <property type="entry name" value="DICT_dom"/>
</dbReference>
<evidence type="ECO:0000313" key="2">
    <source>
        <dbReference type="EMBL" id="MFD1587543.1"/>
    </source>
</evidence>
<dbReference type="EMBL" id="JBHUDJ010000003">
    <property type="protein sequence ID" value="MFD1587543.1"/>
    <property type="molecule type" value="Genomic_DNA"/>
</dbReference>
<proteinExistence type="predicted"/>
<dbReference type="InterPro" id="IPR016954">
    <property type="entry name" value="Uncharacterised_Vng0742h"/>
</dbReference>
<keyword evidence="3" id="KW-1185">Reference proteome</keyword>
<dbReference type="Pfam" id="PF10069">
    <property type="entry name" value="DICT"/>
    <property type="match status" value="1"/>
</dbReference>
<dbReference type="Proteomes" id="UP001597119">
    <property type="component" value="Unassembled WGS sequence"/>
</dbReference>
<dbReference type="PIRSF" id="PIRSF030471">
    <property type="entry name" value="STR_Vng0742h_prd"/>
    <property type="match status" value="1"/>
</dbReference>
<gene>
    <name evidence="2" type="ORF">ACFR9U_11150</name>
</gene>
<accession>A0ABD6CDP6</accession>
<organism evidence="2 3">
    <name type="scientific">Halorientalis brevis</name>
    <dbReference type="NCBI Taxonomy" id="1126241"/>
    <lineage>
        <taxon>Archaea</taxon>
        <taxon>Methanobacteriati</taxon>
        <taxon>Methanobacteriota</taxon>
        <taxon>Stenosarchaea group</taxon>
        <taxon>Halobacteria</taxon>
        <taxon>Halobacteriales</taxon>
        <taxon>Haloarculaceae</taxon>
        <taxon>Halorientalis</taxon>
    </lineage>
</organism>
<reference evidence="2 3" key="1">
    <citation type="journal article" date="2019" name="Int. J. Syst. Evol. Microbiol.">
        <title>The Global Catalogue of Microorganisms (GCM) 10K type strain sequencing project: providing services to taxonomists for standard genome sequencing and annotation.</title>
        <authorList>
            <consortium name="The Broad Institute Genomics Platform"/>
            <consortium name="The Broad Institute Genome Sequencing Center for Infectious Disease"/>
            <person name="Wu L."/>
            <person name="Ma J."/>
        </authorList>
    </citation>
    <scope>NUCLEOTIDE SEQUENCE [LARGE SCALE GENOMIC DNA]</scope>
    <source>
        <strain evidence="2 3">CGMCC 1.12125</strain>
    </source>
</reference>
<protein>
    <submittedName>
        <fullName evidence="2">DICT sensory domain-containing protein</fullName>
    </submittedName>
</protein>
<feature type="domain" description="DICT" evidence="1">
    <location>
        <begin position="109"/>
        <end position="211"/>
    </location>
</feature>
<name>A0ABD6CDP6_9EURY</name>
<dbReference type="RefSeq" id="WP_247373095.1">
    <property type="nucleotide sequence ID" value="NZ_JALLGV010000001.1"/>
</dbReference>
<evidence type="ECO:0000259" key="1">
    <source>
        <dbReference type="Pfam" id="PF10069"/>
    </source>
</evidence>
<dbReference type="AlphaFoldDB" id="A0ABD6CDP6"/>
<sequence length="242" mass="27329">MSFREIIDSVNGSRNTITLFNVDAPPRAVEQVANYLEPQQVRFVSDTSEKGRPTNFVVLHDDGEFVAASDFRDVYSHVDIETGLHTATELGEFEYPDVLRHVDDTTFSEFGKRRMIIASREIEKRAWDVGDGQLHTGFQRLSLVESQHRIYRKLGESEVETHVYGVSDAAVSDAIDVNVHGIDSDEIARSWFVLFDGDGDDREKCGLLAQEVGENVYSGFWTYRAGLVDEMLAHLTATHRSR</sequence>
<evidence type="ECO:0000313" key="3">
    <source>
        <dbReference type="Proteomes" id="UP001597119"/>
    </source>
</evidence>
<comment type="caution">
    <text evidence="2">The sequence shown here is derived from an EMBL/GenBank/DDBJ whole genome shotgun (WGS) entry which is preliminary data.</text>
</comment>